<dbReference type="PANTHER" id="PTHR46825">
    <property type="entry name" value="D-ALANYL-D-ALANINE-CARBOXYPEPTIDASE/ENDOPEPTIDASE AMPH"/>
    <property type="match status" value="1"/>
</dbReference>
<reference evidence="4 5" key="1">
    <citation type="submission" date="2019-03" db="EMBL/GenBank/DDBJ databases">
        <title>Genomic Encyclopedia of Type Strains, Phase IV (KMG-IV): sequencing the most valuable type-strain genomes for metagenomic binning, comparative biology and taxonomic classification.</title>
        <authorList>
            <person name="Goeker M."/>
        </authorList>
    </citation>
    <scope>NUCLEOTIDE SEQUENCE [LARGE SCALE GENOMIC DNA]</scope>
    <source>
        <strain evidence="4 5">DSM 46770</strain>
    </source>
</reference>
<feature type="region of interest" description="Disordered" evidence="1">
    <location>
        <begin position="399"/>
        <end position="425"/>
    </location>
</feature>
<name>A0A4R6ULQ6_9ACTN</name>
<keyword evidence="4" id="KW-0121">Carboxypeptidase</keyword>
<feature type="chain" id="PRO_5039392396" evidence="2">
    <location>
        <begin position="22"/>
        <end position="425"/>
    </location>
</feature>
<dbReference type="Gene3D" id="3.40.710.10">
    <property type="entry name" value="DD-peptidase/beta-lactamase superfamily"/>
    <property type="match status" value="1"/>
</dbReference>
<keyword evidence="5" id="KW-1185">Reference proteome</keyword>
<dbReference type="Proteomes" id="UP000295281">
    <property type="component" value="Unassembled WGS sequence"/>
</dbReference>
<gene>
    <name evidence="4" type="ORF">EV190_12028</name>
</gene>
<dbReference type="PANTHER" id="PTHR46825:SF7">
    <property type="entry name" value="D-ALANYL-D-ALANINE CARBOXYPEPTIDASE"/>
    <property type="match status" value="1"/>
</dbReference>
<sequence>MTRRRRSVLASTAALGTAALILVQGCVPIDGGEDAGPGPGAAASQESAPPAPRLTPDERVALQQALNEVVTQGSSGAVAELVETGPSGSDSWNGVAGVADRATGEPVDPEARFRIASLSKPFAATVLLQLVGEGEATLDDTVEDHLPGLLVGGDRVTLRMLLSHSSGVYSYSRAMPDVLDARDRVWAPEELVALANERGPVFEPGSRTAYSNTNYVLVAMVIEKITGAPYTRAVQDRVIDRLGLTGTSVPAGTAMPQPVLRAYLPVSQGPGGATAPTDITEFDPSRWYGTAQIVSTVSDVNRFYSALLDGEVLDGEMLAEMLTVRGLDGSGYGYGLGPRQYRLSCDVQVWMHSGHIPGYRTWTVHSETRHLTLFQARYSEDPDPPAWTLIETALCPETGVDGALQSPEEVPGAPDASPDHGTPGA</sequence>
<dbReference type="SUPFAM" id="SSF56601">
    <property type="entry name" value="beta-lactamase/transpeptidase-like"/>
    <property type="match status" value="1"/>
</dbReference>
<keyword evidence="2" id="KW-0732">Signal</keyword>
<dbReference type="EMBL" id="SNYN01000020">
    <property type="protein sequence ID" value="TDQ47970.1"/>
    <property type="molecule type" value="Genomic_DNA"/>
</dbReference>
<keyword evidence="4" id="KW-0378">Hydrolase</keyword>
<comment type="caution">
    <text evidence="4">The sequence shown here is derived from an EMBL/GenBank/DDBJ whole genome shotgun (WGS) entry which is preliminary data.</text>
</comment>
<evidence type="ECO:0000256" key="1">
    <source>
        <dbReference type="SAM" id="MobiDB-lite"/>
    </source>
</evidence>
<dbReference type="InterPro" id="IPR050491">
    <property type="entry name" value="AmpC-like"/>
</dbReference>
<proteinExistence type="predicted"/>
<dbReference type="PROSITE" id="PS51257">
    <property type="entry name" value="PROKAR_LIPOPROTEIN"/>
    <property type="match status" value="1"/>
</dbReference>
<accession>A0A4R6ULQ6</accession>
<dbReference type="GO" id="GO:0004180">
    <property type="term" value="F:carboxypeptidase activity"/>
    <property type="evidence" value="ECO:0007669"/>
    <property type="project" value="UniProtKB-KW"/>
</dbReference>
<dbReference type="Pfam" id="PF00144">
    <property type="entry name" value="Beta-lactamase"/>
    <property type="match status" value="1"/>
</dbReference>
<evidence type="ECO:0000313" key="4">
    <source>
        <dbReference type="EMBL" id="TDQ47970.1"/>
    </source>
</evidence>
<keyword evidence="4" id="KW-0645">Protease</keyword>
<dbReference type="AlphaFoldDB" id="A0A4R6ULQ6"/>
<feature type="signal peptide" evidence="2">
    <location>
        <begin position="1"/>
        <end position="21"/>
    </location>
</feature>
<feature type="region of interest" description="Disordered" evidence="1">
    <location>
        <begin position="32"/>
        <end position="54"/>
    </location>
</feature>
<evidence type="ECO:0000259" key="3">
    <source>
        <dbReference type="Pfam" id="PF00144"/>
    </source>
</evidence>
<evidence type="ECO:0000256" key="2">
    <source>
        <dbReference type="SAM" id="SignalP"/>
    </source>
</evidence>
<organism evidence="4 5">
    <name type="scientific">Actinorugispora endophytica</name>
    <dbReference type="NCBI Taxonomy" id="1605990"/>
    <lineage>
        <taxon>Bacteria</taxon>
        <taxon>Bacillati</taxon>
        <taxon>Actinomycetota</taxon>
        <taxon>Actinomycetes</taxon>
        <taxon>Streptosporangiales</taxon>
        <taxon>Nocardiopsidaceae</taxon>
        <taxon>Actinorugispora</taxon>
    </lineage>
</organism>
<dbReference type="OrthoDB" id="3499702at2"/>
<evidence type="ECO:0000313" key="5">
    <source>
        <dbReference type="Proteomes" id="UP000295281"/>
    </source>
</evidence>
<protein>
    <submittedName>
        <fullName evidence="4">D-alanyl-D-alanine carboxypeptidase</fullName>
    </submittedName>
</protein>
<dbReference type="InterPro" id="IPR001466">
    <property type="entry name" value="Beta-lactam-related"/>
</dbReference>
<feature type="region of interest" description="Disordered" evidence="1">
    <location>
        <begin position="83"/>
        <end position="103"/>
    </location>
</feature>
<dbReference type="InterPro" id="IPR012338">
    <property type="entry name" value="Beta-lactam/transpept-like"/>
</dbReference>
<feature type="domain" description="Beta-lactamase-related" evidence="3">
    <location>
        <begin position="72"/>
        <end position="369"/>
    </location>
</feature>